<reference evidence="2" key="1">
    <citation type="submission" date="2009-11" db="EMBL/GenBank/DDBJ databases">
        <authorList>
            <consortium name="The Broad Institute Genome Sequencing Platform"/>
            <person name="Ward D."/>
            <person name="Feldgarden M."/>
            <person name="Earl A."/>
            <person name="Young S.K."/>
            <person name="Zeng Q."/>
            <person name="Koehrsen M."/>
            <person name="Alvarado L."/>
            <person name="Berlin A."/>
            <person name="Bochicchio J."/>
            <person name="Borenstein D."/>
            <person name="Chapman S.B."/>
            <person name="Chen Z."/>
            <person name="Engels R."/>
            <person name="Freedman E."/>
            <person name="Gellesch M."/>
            <person name="Goldberg J."/>
            <person name="Griggs A."/>
            <person name="Gujja S."/>
            <person name="Heilman E."/>
            <person name="Heiman D."/>
            <person name="Hepburn T."/>
            <person name="Howarth C."/>
            <person name="Jen D."/>
            <person name="Larson L."/>
            <person name="Lewis B."/>
            <person name="Mehta T."/>
            <person name="Park D."/>
            <person name="Pearson M."/>
            <person name="Roberts A."/>
            <person name="Saif S."/>
            <person name="Shea T."/>
            <person name="Shenoy N."/>
            <person name="Sisk P."/>
            <person name="Stolte C."/>
            <person name="Sykes S."/>
            <person name="Thomson T."/>
            <person name="Walk T."/>
            <person name="White J."/>
            <person name="Yandava C."/>
            <person name="Izard J."/>
            <person name="Baranova O.V."/>
            <person name="Blanton J.M."/>
            <person name="Tanner A.C."/>
            <person name="Dewhirst F.E."/>
            <person name="Haas B."/>
            <person name="Nusbaum C."/>
            <person name="Birren B."/>
        </authorList>
    </citation>
    <scope>NUCLEOTIDE SEQUENCE [LARGE SCALE GENOMIC DNA]</scope>
    <source>
        <strain evidence="2">1-1 BBBD Race 1</strain>
    </source>
</reference>
<dbReference type="OrthoDB" id="2498268at2759"/>
<feature type="compositionally biased region" description="Low complexity" evidence="1">
    <location>
        <begin position="98"/>
        <end position="108"/>
    </location>
</feature>
<protein>
    <submittedName>
        <fullName evidence="2 3">Uncharacterized protein</fullName>
    </submittedName>
</protein>
<reference evidence="3 4" key="3">
    <citation type="journal article" date="2017" name="G3 (Bethesda)">
        <title>Comparative analysis highlights variable genome content of wheat rusts and divergence of the mating loci.</title>
        <authorList>
            <person name="Cuomo C.A."/>
            <person name="Bakkeren G."/>
            <person name="Khalil H.B."/>
            <person name="Panwar V."/>
            <person name="Joly D."/>
            <person name="Linning R."/>
            <person name="Sakthikumar S."/>
            <person name="Song X."/>
            <person name="Adiconis X."/>
            <person name="Fan L."/>
            <person name="Goldberg J.M."/>
            <person name="Levin J.Z."/>
            <person name="Young S."/>
            <person name="Zeng Q."/>
            <person name="Anikster Y."/>
            <person name="Bruce M."/>
            <person name="Wang M."/>
            <person name="Yin C."/>
            <person name="McCallum B."/>
            <person name="Szabo L.J."/>
            <person name="Hulbert S."/>
            <person name="Chen X."/>
            <person name="Fellers J.P."/>
        </authorList>
    </citation>
    <scope>NUCLEOTIDE SEQUENCE</scope>
    <source>
        <strain evidence="3">isolate 1-1 / race 1 (BBBD)</strain>
        <strain evidence="4">Isolate 1-1 / race 1 (BBBD)</strain>
    </source>
</reference>
<evidence type="ECO:0000313" key="2">
    <source>
        <dbReference type="EMBL" id="OAV86018.1"/>
    </source>
</evidence>
<sequence>MADALASPKEKPLWIEAMTNKHASQLAHITGDLVPPPKDEKIIGGMWVLQLTQESLQLGAQTPRLCAAAARVVRSSRHPCARTVPRGTRGSLQESCLPPTQALPAATTNPPPTTAKSINPATATTSNINPNGPLEPLCHWGTIQHAFRMDNNSRYRSVSPSEYREWFHHPLTPPADRHVPSLFDGTAHLVADRNRRRDAFIQASKDPSPATSRSSELILSQPLATNSQQHSQALPNRAGSTLGRPEVPISIEFILFTPLPNPPAANPRKRRSLAGPIGPQYNKVKSEPGKLMINWDTHNYDLESFKAAAINEIEHSEDEGLGFFARAQTLKGNIVWNVIIPNGRIFSAAQKKRIDSNEIFTQFLLVAEGTPESRQIICCLVQKDPIVVAQKESAYKHLRTMYAGPSSEETPSDGPSAGAQEAASLTDLVQQLGCIHKPAEHLTRSHEVGVFINPENPNEFFKMTPKQIAMWAKAILNSKKTNPGQVTLGVPPKSDSFQFQTKEDLPPPQAPVQPPLPAPVLAAYQYPTKSAAFQYPTQFGFSMPPGVFFNPMQLAASNSMTGPTGPSTPEHPTRALSPITPPSGEDHSLKDFLEFAHVNPDSPGVIEGIGTLGITHWTMFKSFSFDELASRGIPEGPAQSIVSSAKKYAHHLMKVSRNQGSRNQ</sequence>
<reference evidence="2" key="2">
    <citation type="submission" date="2016-05" db="EMBL/GenBank/DDBJ databases">
        <title>Comparative analysis highlights variable genome content of wheat rusts and divergence of the mating loci.</title>
        <authorList>
            <person name="Cuomo C.A."/>
            <person name="Bakkeren G."/>
            <person name="Szabo L."/>
            <person name="Khalil H."/>
            <person name="Joly D."/>
            <person name="Goldberg J."/>
            <person name="Young S."/>
            <person name="Zeng Q."/>
            <person name="Fellers J."/>
        </authorList>
    </citation>
    <scope>NUCLEOTIDE SEQUENCE [LARGE SCALE GENOMIC DNA]</scope>
    <source>
        <strain evidence="2">1-1 BBBD Race 1</strain>
    </source>
</reference>
<evidence type="ECO:0000313" key="4">
    <source>
        <dbReference type="Proteomes" id="UP000005240"/>
    </source>
</evidence>
<organism evidence="2">
    <name type="scientific">Puccinia triticina (isolate 1-1 / race 1 (BBBD))</name>
    <name type="common">Brown leaf rust fungus</name>
    <dbReference type="NCBI Taxonomy" id="630390"/>
    <lineage>
        <taxon>Eukaryota</taxon>
        <taxon>Fungi</taxon>
        <taxon>Dikarya</taxon>
        <taxon>Basidiomycota</taxon>
        <taxon>Pucciniomycotina</taxon>
        <taxon>Pucciniomycetes</taxon>
        <taxon>Pucciniales</taxon>
        <taxon>Pucciniaceae</taxon>
        <taxon>Puccinia</taxon>
    </lineage>
</organism>
<dbReference type="EnsemblFungi" id="PTTG_30133-t43_1">
    <property type="protein sequence ID" value="PTTG_30133-t43_1-p1"/>
    <property type="gene ID" value="PTTG_30133"/>
</dbReference>
<keyword evidence="4" id="KW-1185">Reference proteome</keyword>
<evidence type="ECO:0000256" key="1">
    <source>
        <dbReference type="SAM" id="MobiDB-lite"/>
    </source>
</evidence>
<dbReference type="VEuPathDB" id="FungiDB:PTTG_30133"/>
<proteinExistence type="predicted"/>
<evidence type="ECO:0000313" key="3">
    <source>
        <dbReference type="EnsemblFungi" id="PTTG_30133-t43_1-p1"/>
    </source>
</evidence>
<feature type="region of interest" description="Disordered" evidence="1">
    <location>
        <begin position="81"/>
        <end position="130"/>
    </location>
</feature>
<accession>A0A180G0C5</accession>
<reference evidence="3" key="4">
    <citation type="submission" date="2025-05" db="UniProtKB">
        <authorList>
            <consortium name="EnsemblFungi"/>
        </authorList>
    </citation>
    <scope>IDENTIFICATION</scope>
    <source>
        <strain evidence="3">isolate 1-1 / race 1 (BBBD)</strain>
    </source>
</reference>
<dbReference type="Proteomes" id="UP000005240">
    <property type="component" value="Unassembled WGS sequence"/>
</dbReference>
<dbReference type="AlphaFoldDB" id="A0A180G0C5"/>
<gene>
    <name evidence="2" type="ORF">PTTG_30133</name>
</gene>
<dbReference type="EMBL" id="ADAS02001924">
    <property type="protein sequence ID" value="OAV86018.1"/>
    <property type="molecule type" value="Genomic_DNA"/>
</dbReference>
<feature type="compositionally biased region" description="Polar residues" evidence="1">
    <location>
        <begin position="116"/>
        <end position="130"/>
    </location>
</feature>
<name>A0A180G0C5_PUCT1</name>